<evidence type="ECO:0000313" key="2">
    <source>
        <dbReference type="Proteomes" id="UP000254055"/>
    </source>
</evidence>
<sequence length="158" mass="17794">MSEVEGYYMCLNYDQCPCQQLSFDISKYTIVNYHKGSGNTSAQKSKFCISDETQLILFANMARNKWYETINNQVSSFGIYINGAKKPCKVGNVSKSGDTGDVCIIEYDTDMCHGNWHAYPSSGKGEPIPIAILEKWHKSGYIDRKQFTALNKGQGLYL</sequence>
<evidence type="ECO:0000313" key="1">
    <source>
        <dbReference type="EMBL" id="SUA36428.1"/>
    </source>
</evidence>
<organism evidence="1 2">
    <name type="scientific">Neisseria zoodegmatis</name>
    <dbReference type="NCBI Taxonomy" id="326523"/>
    <lineage>
        <taxon>Bacteria</taxon>
        <taxon>Pseudomonadati</taxon>
        <taxon>Pseudomonadota</taxon>
        <taxon>Betaproteobacteria</taxon>
        <taxon>Neisseriales</taxon>
        <taxon>Neisseriaceae</taxon>
        <taxon>Neisseria</taxon>
    </lineage>
</organism>
<dbReference type="AlphaFoldDB" id="A0A378WG41"/>
<accession>A0A378WG41</accession>
<dbReference type="EMBL" id="UGRS01000001">
    <property type="protein sequence ID" value="SUA36428.1"/>
    <property type="molecule type" value="Genomic_DNA"/>
</dbReference>
<protein>
    <submittedName>
        <fullName evidence="1">Uncharacterized protein</fullName>
    </submittedName>
</protein>
<name>A0A378WG41_9NEIS</name>
<gene>
    <name evidence="1" type="ORF">NCTC12229_00843</name>
</gene>
<dbReference type="Proteomes" id="UP000254055">
    <property type="component" value="Unassembled WGS sequence"/>
</dbReference>
<dbReference type="RefSeq" id="WP_115133656.1">
    <property type="nucleotide sequence ID" value="NZ_UGRS01000001.1"/>
</dbReference>
<reference evidence="1 2" key="1">
    <citation type="submission" date="2018-06" db="EMBL/GenBank/DDBJ databases">
        <authorList>
            <consortium name="Pathogen Informatics"/>
            <person name="Doyle S."/>
        </authorList>
    </citation>
    <scope>NUCLEOTIDE SEQUENCE [LARGE SCALE GENOMIC DNA]</scope>
    <source>
        <strain evidence="1 2">NCTC12229</strain>
    </source>
</reference>
<proteinExistence type="predicted"/>